<gene>
    <name evidence="1" type="ORF">LCGC14_0657980</name>
</gene>
<dbReference type="AlphaFoldDB" id="A0A0F9QUI5"/>
<evidence type="ECO:0000313" key="1">
    <source>
        <dbReference type="EMBL" id="KKN47945.1"/>
    </source>
</evidence>
<dbReference type="EMBL" id="LAZR01001249">
    <property type="protein sequence ID" value="KKN47945.1"/>
    <property type="molecule type" value="Genomic_DNA"/>
</dbReference>
<name>A0A0F9QUI5_9ZZZZ</name>
<accession>A0A0F9QUI5</accession>
<proteinExistence type="predicted"/>
<organism evidence="1">
    <name type="scientific">marine sediment metagenome</name>
    <dbReference type="NCBI Taxonomy" id="412755"/>
    <lineage>
        <taxon>unclassified sequences</taxon>
        <taxon>metagenomes</taxon>
        <taxon>ecological metagenomes</taxon>
    </lineage>
</organism>
<protein>
    <submittedName>
        <fullName evidence="1">Uncharacterized protein</fullName>
    </submittedName>
</protein>
<reference evidence="1" key="1">
    <citation type="journal article" date="2015" name="Nature">
        <title>Complex archaea that bridge the gap between prokaryotes and eukaryotes.</title>
        <authorList>
            <person name="Spang A."/>
            <person name="Saw J.H."/>
            <person name="Jorgensen S.L."/>
            <person name="Zaremba-Niedzwiedzka K."/>
            <person name="Martijn J."/>
            <person name="Lind A.E."/>
            <person name="van Eijk R."/>
            <person name="Schleper C."/>
            <person name="Guy L."/>
            <person name="Ettema T.J."/>
        </authorList>
    </citation>
    <scope>NUCLEOTIDE SEQUENCE</scope>
</reference>
<comment type="caution">
    <text evidence="1">The sequence shown here is derived from an EMBL/GenBank/DDBJ whole genome shotgun (WGS) entry which is preliminary data.</text>
</comment>
<sequence>MCFRQAFLKGGYFICQAILLPAFQKWVNDGTKATLLAWFLKSKQLPWTYWNLMLRGREWLSVSAIRKP</sequence>